<name>A0A1X6X0R1_9MICO</name>
<dbReference type="Pfam" id="PF02720">
    <property type="entry name" value="DUF222"/>
    <property type="match status" value="1"/>
</dbReference>
<feature type="region of interest" description="Disordered" evidence="2">
    <location>
        <begin position="622"/>
        <end position="651"/>
    </location>
</feature>
<evidence type="ECO:0000256" key="1">
    <source>
        <dbReference type="ARBA" id="ARBA00023450"/>
    </source>
</evidence>
<dbReference type="RefSeq" id="WP_234992027.1">
    <property type="nucleotide sequence ID" value="NZ_FWFG01000064.1"/>
</dbReference>
<feature type="compositionally biased region" description="Low complexity" evidence="2">
    <location>
        <begin position="521"/>
        <end position="539"/>
    </location>
</feature>
<dbReference type="Proteomes" id="UP000195981">
    <property type="component" value="Unassembled WGS sequence"/>
</dbReference>
<sequence length="651" mass="69453">MGAWGGSQPRHRLSPLTRESLPEHALVVFADARPGASADTPVASAAPGSGGAPDVDDPGRCAESLEAAASRVLARELQELWDDGAEESARLASRMRRLAVFWVDLDADPDRMAADDAEMRVALALRMSPTSAHRHIHDAHVAVHELPGVHARLASGELPVTWMQQILRGVRDLTAGQRSEVDAEIAGWDLAWTPEQFRRRLSLLLTRIRSREPVPADRTPEALRRVEVFPVEDEGIACLRLLGPVPEITSLARRLDASARAVQAAQRRALEAGAAATGIGADASADGELVSGTGADALAAGAIASEAGAALPALADSVPDIPFDDGTVLTTGRAMSLARLRFDIMARSVLETGAVEIPSERFRINVVVPALALLGASDAPATLDGTVPIPAAMARSLAGGEGVWHRVLTDPATGAFLPLPAQRYTPTAAMLEHLRLRNATCAVPGCTRPSSWASECDHIEEYDLRDPASGGLTEIENLHLLCWQHHQMKTAGRIDPERCGLPPRDGEPFAIFPSASPPEDPTAAPAAAPKKPTPDAASPGPVARYPEPDLTTSVPRPDVTDSVSDAPGGAARRHAVCPPGATRWELGDGSRVTVEDDVDVMTPRTVAELEVHWNRHLALVEEREQRSQQQHAQQLRARQQQAQPPWGPPPF</sequence>
<dbReference type="InterPro" id="IPR003870">
    <property type="entry name" value="DUF222"/>
</dbReference>
<accession>A0A1X6X0R1</accession>
<reference evidence="5 6" key="1">
    <citation type="submission" date="2017-02" db="EMBL/GenBank/DDBJ databases">
        <authorList>
            <person name="Peterson S.W."/>
        </authorList>
    </citation>
    <scope>NUCLEOTIDE SEQUENCE [LARGE SCALE GENOMIC DNA]</scope>
    <source>
        <strain evidence="5 6">CIP104813</strain>
    </source>
</reference>
<dbReference type="CDD" id="cd00085">
    <property type="entry name" value="HNHc"/>
    <property type="match status" value="1"/>
</dbReference>
<evidence type="ECO:0000313" key="6">
    <source>
        <dbReference type="Proteomes" id="UP000195981"/>
    </source>
</evidence>
<organism evidence="5 6">
    <name type="scientific">Brachybacterium nesterenkovii</name>
    <dbReference type="NCBI Taxonomy" id="47847"/>
    <lineage>
        <taxon>Bacteria</taxon>
        <taxon>Bacillati</taxon>
        <taxon>Actinomycetota</taxon>
        <taxon>Actinomycetes</taxon>
        <taxon>Micrococcales</taxon>
        <taxon>Dermabacteraceae</taxon>
        <taxon>Brachybacterium</taxon>
    </lineage>
</organism>
<feature type="region of interest" description="Disordered" evidence="2">
    <location>
        <begin position="36"/>
        <end position="57"/>
    </location>
</feature>
<feature type="domain" description="HNH" evidence="3">
    <location>
        <begin position="446"/>
        <end position="491"/>
    </location>
</feature>
<dbReference type="InterPro" id="IPR002711">
    <property type="entry name" value="HNH"/>
</dbReference>
<dbReference type="GO" id="GO:0008270">
    <property type="term" value="F:zinc ion binding"/>
    <property type="evidence" value="ECO:0007669"/>
    <property type="project" value="InterPro"/>
</dbReference>
<dbReference type="AlphaFoldDB" id="A0A1X6X0R1"/>
<dbReference type="InterPro" id="IPR003615">
    <property type="entry name" value="HNH_nuc"/>
</dbReference>
<evidence type="ECO:0000259" key="3">
    <source>
        <dbReference type="Pfam" id="PF01844"/>
    </source>
</evidence>
<dbReference type="GO" id="GO:0003676">
    <property type="term" value="F:nucleic acid binding"/>
    <property type="evidence" value="ECO:0007669"/>
    <property type="project" value="InterPro"/>
</dbReference>
<gene>
    <name evidence="5" type="ORF">FM110_07335</name>
</gene>
<evidence type="ECO:0000256" key="2">
    <source>
        <dbReference type="SAM" id="MobiDB-lite"/>
    </source>
</evidence>
<proteinExistence type="inferred from homology"/>
<protein>
    <submittedName>
        <fullName evidence="5">Uncharacterized protein</fullName>
    </submittedName>
</protein>
<feature type="domain" description="DUF222" evidence="4">
    <location>
        <begin position="87"/>
        <end position="302"/>
    </location>
</feature>
<feature type="compositionally biased region" description="Low complexity" evidence="2">
    <location>
        <begin position="627"/>
        <end position="643"/>
    </location>
</feature>
<dbReference type="EMBL" id="FWFG01000064">
    <property type="protein sequence ID" value="SLM91968.1"/>
    <property type="molecule type" value="Genomic_DNA"/>
</dbReference>
<evidence type="ECO:0000259" key="4">
    <source>
        <dbReference type="Pfam" id="PF02720"/>
    </source>
</evidence>
<dbReference type="GO" id="GO:0004519">
    <property type="term" value="F:endonuclease activity"/>
    <property type="evidence" value="ECO:0007669"/>
    <property type="project" value="InterPro"/>
</dbReference>
<keyword evidence="6" id="KW-1185">Reference proteome</keyword>
<dbReference type="Pfam" id="PF01844">
    <property type="entry name" value="HNH"/>
    <property type="match status" value="1"/>
</dbReference>
<comment type="similarity">
    <text evidence="1">Belongs to the Rv1128c/1148c/1588c/1702c/1945/3466 family.</text>
</comment>
<evidence type="ECO:0000313" key="5">
    <source>
        <dbReference type="EMBL" id="SLM91968.1"/>
    </source>
</evidence>
<feature type="region of interest" description="Disordered" evidence="2">
    <location>
        <begin position="495"/>
        <end position="584"/>
    </location>
</feature>